<dbReference type="SUPFAM" id="SSF56281">
    <property type="entry name" value="Metallo-hydrolase/oxidoreductase"/>
    <property type="match status" value="1"/>
</dbReference>
<accession>A1RXI0</accession>
<organism evidence="2 3">
    <name type="scientific">Thermofilum pendens (strain DSM 2475 / Hrk 5)</name>
    <dbReference type="NCBI Taxonomy" id="368408"/>
    <lineage>
        <taxon>Archaea</taxon>
        <taxon>Thermoproteota</taxon>
        <taxon>Thermoprotei</taxon>
        <taxon>Thermofilales</taxon>
        <taxon>Thermofilaceae</taxon>
        <taxon>Thermofilum</taxon>
    </lineage>
</organism>
<dbReference type="Gene3D" id="3.60.15.10">
    <property type="entry name" value="Ribonuclease Z/Hydroxyacylglutathione hydrolase-like"/>
    <property type="match status" value="1"/>
</dbReference>
<dbReference type="AlphaFoldDB" id="A1RXI0"/>
<dbReference type="SUPFAM" id="SSF52218">
    <property type="entry name" value="Flavoproteins"/>
    <property type="match status" value="1"/>
</dbReference>
<keyword evidence="3" id="KW-1185">Reference proteome</keyword>
<gene>
    <name evidence="2" type="ordered locus">Tpen_0503</name>
</gene>
<dbReference type="EnsemblBacteria" id="ABL77910">
    <property type="protein sequence ID" value="ABL77910"/>
    <property type="gene ID" value="Tpen_0503"/>
</dbReference>
<dbReference type="OrthoDB" id="6433at2157"/>
<dbReference type="EMBL" id="CP000505">
    <property type="protein sequence ID" value="ABL77910.1"/>
    <property type="molecule type" value="Genomic_DNA"/>
</dbReference>
<dbReference type="SMART" id="SM00849">
    <property type="entry name" value="Lactamase_B"/>
    <property type="match status" value="1"/>
</dbReference>
<dbReference type="GO" id="GO:0010181">
    <property type="term" value="F:FMN binding"/>
    <property type="evidence" value="ECO:0007669"/>
    <property type="project" value="InterPro"/>
</dbReference>
<dbReference type="InterPro" id="IPR036866">
    <property type="entry name" value="RibonucZ/Hydroxyglut_hydro"/>
</dbReference>
<name>A1RXI0_THEPD</name>
<dbReference type="InterPro" id="IPR001279">
    <property type="entry name" value="Metallo-B-lactamas"/>
</dbReference>
<dbReference type="GO" id="GO:0016491">
    <property type="term" value="F:oxidoreductase activity"/>
    <property type="evidence" value="ECO:0007669"/>
    <property type="project" value="InterPro"/>
</dbReference>
<dbReference type="InterPro" id="IPR016440">
    <property type="entry name" value="Rubredoxin-O_OxRdtase"/>
</dbReference>
<dbReference type="Pfam" id="PF00258">
    <property type="entry name" value="Flavodoxin_1"/>
    <property type="match status" value="1"/>
</dbReference>
<sequence>MPRVFVDKVVDDLYVLRVDDDRTRFFEALWEIEEGITYNAYLLLTGEGAVVFDGWKKWFSELFLEKIREIVDYGDIRYVVVHHAEPDHSGSVPDVLRVSEKAVALGHPIAGRMLSSFYGVTRFRPVKDGEELKVGERSIHFVYTPWLHWPETIMSYLRDDGVLLSCDAFGSYSVPALYDESVENFEKLAWFIKKYYVTVIGHYSPHVLKALEKLGSLGVKPRIIAPSHGTIFRRNAERILDEYRRIALGEPVKGKAVVVYVSMYGFVERLVSLAIEELSQRGFETRVYAFTDTSRPRISDILGELADAELLVLGGATYEAGVQPVLDYVVRLIAEKLEYRSDKLAVLLLSSYGWAGTAGKLVAEALKGHGFQRVSSVEVQGYAPENVKENLKKALDSLLSL</sequence>
<evidence type="ECO:0000313" key="2">
    <source>
        <dbReference type="EMBL" id="ABL77910.1"/>
    </source>
</evidence>
<evidence type="ECO:0000313" key="3">
    <source>
        <dbReference type="Proteomes" id="UP000000641"/>
    </source>
</evidence>
<evidence type="ECO:0000259" key="1">
    <source>
        <dbReference type="PROSITE" id="PS50902"/>
    </source>
</evidence>
<dbReference type="PANTHER" id="PTHR43717:SF1">
    <property type="entry name" value="ANAEROBIC NITRIC OXIDE REDUCTASE FLAVORUBREDOXIN"/>
    <property type="match status" value="1"/>
</dbReference>
<dbReference type="eggNOG" id="arCOG00509">
    <property type="taxonomic scope" value="Archaea"/>
</dbReference>
<dbReference type="Gene3D" id="3.40.50.360">
    <property type="match status" value="1"/>
</dbReference>
<proteinExistence type="predicted"/>
<dbReference type="GO" id="GO:0046872">
    <property type="term" value="F:metal ion binding"/>
    <property type="evidence" value="ECO:0007669"/>
    <property type="project" value="InterPro"/>
</dbReference>
<protein>
    <submittedName>
        <fullName evidence="2">Beta-lactamase domain protein</fullName>
    </submittedName>
</protein>
<dbReference type="HOGENOM" id="CLU_017490_0_0_2"/>
<dbReference type="InterPro" id="IPR029039">
    <property type="entry name" value="Flavoprotein-like_sf"/>
</dbReference>
<dbReference type="PIRSF" id="PIRSF005243">
    <property type="entry name" value="ROO"/>
    <property type="match status" value="1"/>
</dbReference>
<reference evidence="3" key="1">
    <citation type="journal article" date="2008" name="J. Bacteriol.">
        <title>Genome sequence of Thermofilum pendens reveals an exceptional loss of biosynthetic pathways without genome reduction.</title>
        <authorList>
            <person name="Anderson I."/>
            <person name="Rodriguez J."/>
            <person name="Susanti D."/>
            <person name="Porat I."/>
            <person name="Reich C."/>
            <person name="Ulrich L.E."/>
            <person name="Elkins J.G."/>
            <person name="Mavromatis K."/>
            <person name="Lykidis A."/>
            <person name="Kim E."/>
            <person name="Thompson L.S."/>
            <person name="Nolan M."/>
            <person name="Land M."/>
            <person name="Copeland A."/>
            <person name="Lapidus A."/>
            <person name="Lucas S."/>
            <person name="Detter C."/>
            <person name="Zhulin I.B."/>
            <person name="Olsen G.J."/>
            <person name="Whitman W."/>
            <person name="Mukhopadhyay B."/>
            <person name="Bristow J."/>
            <person name="Kyrpides N."/>
        </authorList>
    </citation>
    <scope>NUCLEOTIDE SEQUENCE [LARGE SCALE GENOMIC DNA]</scope>
    <source>
        <strain evidence="3">DSM 2475 / Hrk 5</strain>
    </source>
</reference>
<dbReference type="Pfam" id="PF19583">
    <property type="entry name" value="ODP"/>
    <property type="match status" value="1"/>
</dbReference>
<dbReference type="KEGG" id="tpe:Tpen_0503"/>
<dbReference type="CDD" id="cd07709">
    <property type="entry name" value="flavodiiron_proteins_MBL-fold"/>
    <property type="match status" value="1"/>
</dbReference>
<dbReference type="STRING" id="368408.Tpen_0503"/>
<dbReference type="PROSITE" id="PS50902">
    <property type="entry name" value="FLAVODOXIN_LIKE"/>
    <property type="match status" value="1"/>
</dbReference>
<dbReference type="Proteomes" id="UP000000641">
    <property type="component" value="Chromosome"/>
</dbReference>
<dbReference type="RefSeq" id="WP_011752175.1">
    <property type="nucleotide sequence ID" value="NC_008698.1"/>
</dbReference>
<dbReference type="GeneID" id="4601337"/>
<dbReference type="InterPro" id="IPR008254">
    <property type="entry name" value="Flavodoxin/NO_synth"/>
</dbReference>
<dbReference type="PANTHER" id="PTHR43717">
    <property type="entry name" value="ANAEROBIC NITRIC OXIDE REDUCTASE FLAVORUBREDOXIN"/>
    <property type="match status" value="1"/>
</dbReference>
<feature type="domain" description="Flavodoxin-like" evidence="1">
    <location>
        <begin position="256"/>
        <end position="399"/>
    </location>
</feature>
<dbReference type="GO" id="GO:0009055">
    <property type="term" value="F:electron transfer activity"/>
    <property type="evidence" value="ECO:0007669"/>
    <property type="project" value="InterPro"/>
</dbReference>
<dbReference type="InterPro" id="IPR045761">
    <property type="entry name" value="ODP_dom"/>
</dbReference>